<dbReference type="RefSeq" id="WP_086683623.1">
    <property type="nucleotide sequence ID" value="NZ_FNUJ01000001.1"/>
</dbReference>
<dbReference type="EMBL" id="FNUJ01000001">
    <property type="protein sequence ID" value="SEF20721.1"/>
    <property type="molecule type" value="Genomic_DNA"/>
</dbReference>
<dbReference type="Proteomes" id="UP000198878">
    <property type="component" value="Unassembled WGS sequence"/>
</dbReference>
<evidence type="ECO:0000313" key="2">
    <source>
        <dbReference type="Proteomes" id="UP000198878"/>
    </source>
</evidence>
<sequence length="150" mass="16079">MGARQERRLLESAAAVMRPDERVELVAMAKIGSVKKAVGKSIAYGVAVGVLSGGTMMAFSTQAEAYIVLTGQQILFFRSHAGTPGKHILSIPRAYAAITEPKSGFLLKFQLHVQGWNQALALTVPPLPPRLRRSGVAFTQLMPRVALAPA</sequence>
<proteinExistence type="predicted"/>
<name>A0A1H5Q5M8_9PSEU</name>
<keyword evidence="2" id="KW-1185">Reference proteome</keyword>
<reference evidence="2" key="1">
    <citation type="submission" date="2016-10" db="EMBL/GenBank/DDBJ databases">
        <authorList>
            <person name="Varghese N."/>
            <person name="Submissions S."/>
        </authorList>
    </citation>
    <scope>NUCLEOTIDE SEQUENCE [LARGE SCALE GENOMIC DNA]</scope>
    <source>
        <strain evidence="2">DSM 44654</strain>
    </source>
</reference>
<evidence type="ECO:0008006" key="3">
    <source>
        <dbReference type="Google" id="ProtNLM"/>
    </source>
</evidence>
<evidence type="ECO:0000313" key="1">
    <source>
        <dbReference type="EMBL" id="SEF20721.1"/>
    </source>
</evidence>
<gene>
    <name evidence="1" type="ORF">SAMN05421837_101502</name>
</gene>
<organism evidence="1 2">
    <name type="scientific">Amycolatopsis pretoriensis</name>
    <dbReference type="NCBI Taxonomy" id="218821"/>
    <lineage>
        <taxon>Bacteria</taxon>
        <taxon>Bacillati</taxon>
        <taxon>Actinomycetota</taxon>
        <taxon>Actinomycetes</taxon>
        <taxon>Pseudonocardiales</taxon>
        <taxon>Pseudonocardiaceae</taxon>
        <taxon>Amycolatopsis</taxon>
    </lineage>
</organism>
<dbReference type="AlphaFoldDB" id="A0A1H5Q5M8"/>
<dbReference type="OrthoDB" id="4194661at2"/>
<protein>
    <recommendedName>
        <fullName evidence="3">PH domain-containing protein</fullName>
    </recommendedName>
</protein>
<accession>A0A1H5Q5M8</accession>